<dbReference type="EMBL" id="JPKY01000020">
    <property type="protein sequence ID" value="KFH46384.1"/>
    <property type="molecule type" value="Genomic_DNA"/>
</dbReference>
<dbReference type="HOGENOM" id="CLU_054588_0_0_1"/>
<dbReference type="SUPFAM" id="SSF50249">
    <property type="entry name" value="Nucleic acid-binding proteins"/>
    <property type="match status" value="1"/>
</dbReference>
<evidence type="ECO:0008006" key="4">
    <source>
        <dbReference type="Google" id="ProtNLM"/>
    </source>
</evidence>
<reference evidence="3" key="1">
    <citation type="journal article" date="2014" name="Genome Announc.">
        <title>Genome sequence and annotation of Acremonium chrysogenum, producer of the beta-lactam antibiotic cephalosporin C.</title>
        <authorList>
            <person name="Terfehr D."/>
            <person name="Dahlmann T.A."/>
            <person name="Specht T."/>
            <person name="Zadra I."/>
            <person name="Kuernsteiner H."/>
            <person name="Kueck U."/>
        </authorList>
    </citation>
    <scope>NUCLEOTIDE SEQUENCE [LARGE SCALE GENOMIC DNA]</scope>
    <source>
        <strain evidence="3">ATCC 11550 / CBS 779.69 / DSM 880 / IAM 14645 / JCM 23072 / IMI 49137</strain>
    </source>
</reference>
<keyword evidence="3" id="KW-1185">Reference proteome</keyword>
<evidence type="ECO:0000256" key="1">
    <source>
        <dbReference type="SAM" id="MobiDB-lite"/>
    </source>
</evidence>
<dbReference type="AlphaFoldDB" id="A0A086TAK2"/>
<comment type="caution">
    <text evidence="2">The sequence shown here is derived from an EMBL/GenBank/DDBJ whole genome shotgun (WGS) entry which is preliminary data.</text>
</comment>
<name>A0A086TAK2_HAPC1</name>
<sequence length="350" mass="38367">MARKLMLFAGAPAASSVDASSCTIHDFEATFKQFMGIQQASPSSPDNPKHDVSSPIPHAPWRSLPLVKRPLHTGFSQDHHYLSQDTTSADFFTTVDVSTRVGDVTRSFEEAEDLMTQFCEQSLAAHDLMPSDQPAEEDTSFLTTTTASFSKTSSTAAAPQPIPCHLSDLEDIPPARHVIDLIPQTISVNIIAGIISLAQPRTITTRWGRTLSLIEVLVGDETKSGFGVTFWLSGGSLSESQLSTLRRQDVVLLQNVALHVFQGKVYGQSLRGGMTQISLLWRRDGGGHYSTRSLTGRGGTSAHPQLDKTKRVKDWVLDFVGGDRPSTTRTTRATRRTPRKSWDHPPDDTQ</sequence>
<feature type="region of interest" description="Disordered" evidence="1">
    <location>
        <begin position="38"/>
        <end position="58"/>
    </location>
</feature>
<dbReference type="InterPro" id="IPR012340">
    <property type="entry name" value="NA-bd_OB-fold"/>
</dbReference>
<organism evidence="2 3">
    <name type="scientific">Hapsidospora chrysogenum (strain ATCC 11550 / CBS 779.69 / DSM 880 / IAM 14645 / JCM 23072 / IMI 49137)</name>
    <name type="common">Acremonium chrysogenum</name>
    <dbReference type="NCBI Taxonomy" id="857340"/>
    <lineage>
        <taxon>Eukaryota</taxon>
        <taxon>Fungi</taxon>
        <taxon>Dikarya</taxon>
        <taxon>Ascomycota</taxon>
        <taxon>Pezizomycotina</taxon>
        <taxon>Sordariomycetes</taxon>
        <taxon>Hypocreomycetidae</taxon>
        <taxon>Hypocreales</taxon>
        <taxon>Bionectriaceae</taxon>
        <taxon>Hapsidospora</taxon>
    </lineage>
</organism>
<protein>
    <recommendedName>
        <fullName evidence="4">Nucleic acid-binding, OB-fold protein</fullName>
    </recommendedName>
</protein>
<accession>A0A086TAK2</accession>
<evidence type="ECO:0000313" key="2">
    <source>
        <dbReference type="EMBL" id="KFH46384.1"/>
    </source>
</evidence>
<feature type="region of interest" description="Disordered" evidence="1">
    <location>
        <begin position="323"/>
        <end position="350"/>
    </location>
</feature>
<dbReference type="Gene3D" id="2.40.50.140">
    <property type="entry name" value="Nucleic acid-binding proteins"/>
    <property type="match status" value="1"/>
</dbReference>
<gene>
    <name evidence="2" type="ORF">ACRE_028390</name>
</gene>
<dbReference type="OrthoDB" id="5378679at2759"/>
<dbReference type="Proteomes" id="UP000029964">
    <property type="component" value="Unassembled WGS sequence"/>
</dbReference>
<feature type="compositionally biased region" description="Basic and acidic residues" evidence="1">
    <location>
        <begin position="340"/>
        <end position="350"/>
    </location>
</feature>
<proteinExistence type="predicted"/>
<evidence type="ECO:0000313" key="3">
    <source>
        <dbReference type="Proteomes" id="UP000029964"/>
    </source>
</evidence>